<protein>
    <submittedName>
        <fullName evidence="2">Retrovirus-related Gag polyprotein from transposon HMS-Beagle</fullName>
    </submittedName>
</protein>
<feature type="region of interest" description="Disordered" evidence="1">
    <location>
        <begin position="222"/>
        <end position="356"/>
    </location>
</feature>
<reference evidence="2" key="2">
    <citation type="submission" date="2014-07" db="EMBL/GenBank/DDBJ databases">
        <authorList>
            <person name="Hull J."/>
        </authorList>
    </citation>
    <scope>NUCLEOTIDE SEQUENCE</scope>
</reference>
<feature type="compositionally biased region" description="Acidic residues" evidence="1">
    <location>
        <begin position="347"/>
        <end position="356"/>
    </location>
</feature>
<gene>
    <name evidence="2" type="primary">gag_15</name>
    <name evidence="2" type="ORF">CM83_19618</name>
</gene>
<feature type="compositionally biased region" description="Polar residues" evidence="1">
    <location>
        <begin position="231"/>
        <end position="263"/>
    </location>
</feature>
<dbReference type="PANTHER" id="PTHR33223:SF6">
    <property type="entry name" value="CCHC-TYPE DOMAIN-CONTAINING PROTEIN"/>
    <property type="match status" value="1"/>
</dbReference>
<evidence type="ECO:0000313" key="2">
    <source>
        <dbReference type="EMBL" id="JAG40601.1"/>
    </source>
</evidence>
<accession>A0A0A9Z9Q8</accession>
<evidence type="ECO:0000256" key="1">
    <source>
        <dbReference type="SAM" id="MobiDB-lite"/>
    </source>
</evidence>
<sequence>MATNQPQQVVQQIIGMSTAQFQTLIDTLRPTRVTQNKPDKTDYSGIPEFTGEPEILAQFIERCQEIIDHFYDSNDPTSYANRVILNNIKAKIKGKAATGIFNAPLETWEEIKTALVVNFDDKRDEEHLILEFGRLRQRQNEDPFEFHSRAFKLFTLLISKMKNKAEYTPSTLKLMEKVALRAFLMGLNEDIGRLLITKGPTDLNDAIKILTNEYQFPNLRKKYLDRPKGSPPTQGQQIQKPSPGKSNNQSSPGKSNNQWSSGKFNKFPFKNQNQASSLKKPPTQTPPSKPHQKPDTPFIPYHLRTKDTMSYQTTLNHELENQEDEEIEDPENLHYYEEEREENNFLGEDENYQDST</sequence>
<feature type="compositionally biased region" description="Acidic residues" evidence="1">
    <location>
        <begin position="321"/>
        <end position="330"/>
    </location>
</feature>
<organism evidence="2">
    <name type="scientific">Lygus hesperus</name>
    <name type="common">Western plant bug</name>
    <dbReference type="NCBI Taxonomy" id="30085"/>
    <lineage>
        <taxon>Eukaryota</taxon>
        <taxon>Metazoa</taxon>
        <taxon>Ecdysozoa</taxon>
        <taxon>Arthropoda</taxon>
        <taxon>Hexapoda</taxon>
        <taxon>Insecta</taxon>
        <taxon>Pterygota</taxon>
        <taxon>Neoptera</taxon>
        <taxon>Paraneoptera</taxon>
        <taxon>Hemiptera</taxon>
        <taxon>Heteroptera</taxon>
        <taxon>Panheteroptera</taxon>
        <taxon>Cimicomorpha</taxon>
        <taxon>Miridae</taxon>
        <taxon>Mirini</taxon>
        <taxon>Lygus</taxon>
    </lineage>
</organism>
<dbReference type="EMBL" id="GBHO01003003">
    <property type="protein sequence ID" value="JAG40601.1"/>
    <property type="molecule type" value="Transcribed_RNA"/>
</dbReference>
<dbReference type="PANTHER" id="PTHR33223">
    <property type="entry name" value="CCHC-TYPE DOMAIN-CONTAINING PROTEIN"/>
    <property type="match status" value="1"/>
</dbReference>
<name>A0A0A9Z9Q8_LYGHE</name>
<dbReference type="AlphaFoldDB" id="A0A0A9Z9Q8"/>
<proteinExistence type="predicted"/>
<reference evidence="2" key="1">
    <citation type="journal article" date="2014" name="PLoS ONE">
        <title>Transcriptome-Based Identification of ABC Transporters in the Western Tarnished Plant Bug Lygus hesperus.</title>
        <authorList>
            <person name="Hull J.J."/>
            <person name="Chaney K."/>
            <person name="Geib S.M."/>
            <person name="Fabrick J.A."/>
            <person name="Brent C.S."/>
            <person name="Walsh D."/>
            <person name="Lavine L.C."/>
        </authorList>
    </citation>
    <scope>NUCLEOTIDE SEQUENCE</scope>
</reference>